<evidence type="ECO:0000256" key="11">
    <source>
        <dbReference type="PIRSR" id="PIRSR000114-2"/>
    </source>
</evidence>
<dbReference type="EMBL" id="QETA01000002">
    <property type="protein sequence ID" value="PWF23853.1"/>
    <property type="molecule type" value="Genomic_DNA"/>
</dbReference>
<proteinExistence type="inferred from homology"/>
<feature type="binding site" evidence="9">
    <location>
        <position position="276"/>
    </location>
    <ligand>
        <name>sn-glycerol 3-phosphate</name>
        <dbReference type="ChEBI" id="CHEBI:57597"/>
    </ligand>
</feature>
<evidence type="ECO:0000256" key="14">
    <source>
        <dbReference type="RuleBase" id="RU000439"/>
    </source>
</evidence>
<accession>A0A2V1K3C8</accession>
<evidence type="ECO:0000259" key="15">
    <source>
        <dbReference type="Pfam" id="PF01210"/>
    </source>
</evidence>
<dbReference type="RefSeq" id="WP_109061131.1">
    <property type="nucleotide sequence ID" value="NZ_QETA01000002.1"/>
</dbReference>
<feature type="binding site" evidence="9">
    <location>
        <position position="22"/>
    </location>
    <ligand>
        <name>NADPH</name>
        <dbReference type="ChEBI" id="CHEBI:57783"/>
    </ligand>
</feature>
<feature type="binding site" evidence="9">
    <location>
        <position position="213"/>
    </location>
    <ligand>
        <name>sn-glycerol 3-phosphate</name>
        <dbReference type="ChEBI" id="CHEBI:57597"/>
    </ligand>
</feature>
<comment type="similarity">
    <text evidence="1 9 13">Belongs to the NAD-dependent glycerol-3-phosphate dehydrogenase family.</text>
</comment>
<feature type="binding site" evidence="12">
    <location>
        <begin position="19"/>
        <end position="24"/>
    </location>
    <ligand>
        <name>NAD(+)</name>
        <dbReference type="ChEBI" id="CHEBI:57540"/>
    </ligand>
</feature>
<dbReference type="InterPro" id="IPR006168">
    <property type="entry name" value="G3P_DH_NAD-dep"/>
</dbReference>
<organism evidence="17 18">
    <name type="scientific">Corticimicrobacter populi</name>
    <dbReference type="NCBI Taxonomy" id="2175229"/>
    <lineage>
        <taxon>Bacteria</taxon>
        <taxon>Pseudomonadati</taxon>
        <taxon>Pseudomonadota</taxon>
        <taxon>Betaproteobacteria</taxon>
        <taxon>Burkholderiales</taxon>
        <taxon>Alcaligenaceae</taxon>
        <taxon>Corticimicrobacter</taxon>
    </lineage>
</organism>
<comment type="caution">
    <text evidence="17">The sequence shown here is derived from an EMBL/GenBank/DDBJ whole genome shotgun (WGS) entry which is preliminary data.</text>
</comment>
<evidence type="ECO:0000256" key="1">
    <source>
        <dbReference type="ARBA" id="ARBA00011009"/>
    </source>
</evidence>
<dbReference type="Pfam" id="PF01210">
    <property type="entry name" value="NAD_Gly3P_dh_N"/>
    <property type="match status" value="1"/>
</dbReference>
<feature type="domain" description="Glycerol-3-phosphate dehydrogenase NAD-dependent C-terminal" evidence="16">
    <location>
        <begin position="202"/>
        <end position="341"/>
    </location>
</feature>
<evidence type="ECO:0000256" key="4">
    <source>
        <dbReference type="ARBA" id="ARBA00023002"/>
    </source>
</evidence>
<dbReference type="Gene3D" id="1.10.1040.10">
    <property type="entry name" value="N-(1-d-carboxylethyl)-l-norvaline Dehydrogenase, domain 2"/>
    <property type="match status" value="1"/>
</dbReference>
<evidence type="ECO:0000259" key="16">
    <source>
        <dbReference type="Pfam" id="PF07479"/>
    </source>
</evidence>
<feature type="binding site" evidence="9">
    <location>
        <position position="127"/>
    </location>
    <ligand>
        <name>sn-glycerol 3-phosphate</name>
        <dbReference type="ChEBI" id="CHEBI:57597"/>
    </ligand>
</feature>
<keyword evidence="2 9" id="KW-0444">Lipid biosynthesis</keyword>
<feature type="binding site" evidence="11">
    <location>
        <position position="127"/>
    </location>
    <ligand>
        <name>substrate</name>
    </ligand>
</feature>
<dbReference type="NCBIfam" id="NF000942">
    <property type="entry name" value="PRK00094.1-4"/>
    <property type="match status" value="1"/>
</dbReference>
<evidence type="ECO:0000256" key="6">
    <source>
        <dbReference type="ARBA" id="ARBA00023098"/>
    </source>
</evidence>
<feature type="binding site" evidence="9">
    <location>
        <position position="127"/>
    </location>
    <ligand>
        <name>NADPH</name>
        <dbReference type="ChEBI" id="CHEBI:57783"/>
    </ligand>
</feature>
<comment type="pathway">
    <text evidence="9">Membrane lipid metabolism; glycerophospholipid metabolism.</text>
</comment>
<name>A0A2V1K3C8_9BURK</name>
<keyword evidence="6 9" id="KW-0443">Lipid metabolism</keyword>
<feature type="binding site" evidence="9">
    <location>
        <position position="43"/>
    </location>
    <ligand>
        <name>NADPH</name>
        <dbReference type="ChEBI" id="CHEBI:57783"/>
    </ligand>
</feature>
<dbReference type="NCBIfam" id="NF000940">
    <property type="entry name" value="PRK00094.1-2"/>
    <property type="match status" value="1"/>
</dbReference>
<feature type="binding site" evidence="9">
    <location>
        <position position="302"/>
    </location>
    <ligand>
        <name>NADPH</name>
        <dbReference type="ChEBI" id="CHEBI:57783"/>
    </ligand>
</feature>
<dbReference type="InterPro" id="IPR008927">
    <property type="entry name" value="6-PGluconate_DH-like_C_sf"/>
</dbReference>
<comment type="catalytic activity">
    <reaction evidence="9">
        <text>sn-glycerol 3-phosphate + NAD(+) = dihydroxyacetone phosphate + NADH + H(+)</text>
        <dbReference type="Rhea" id="RHEA:11092"/>
        <dbReference type="ChEBI" id="CHEBI:15378"/>
        <dbReference type="ChEBI" id="CHEBI:57540"/>
        <dbReference type="ChEBI" id="CHEBI:57597"/>
        <dbReference type="ChEBI" id="CHEBI:57642"/>
        <dbReference type="ChEBI" id="CHEBI:57945"/>
        <dbReference type="EC" id="1.1.1.94"/>
    </reaction>
</comment>
<evidence type="ECO:0000256" key="9">
    <source>
        <dbReference type="HAMAP-Rule" id="MF_00394"/>
    </source>
</evidence>
<evidence type="ECO:0000256" key="10">
    <source>
        <dbReference type="PIRSR" id="PIRSR000114-1"/>
    </source>
</evidence>
<dbReference type="GO" id="GO:0051287">
    <property type="term" value="F:NAD binding"/>
    <property type="evidence" value="ECO:0007669"/>
    <property type="project" value="InterPro"/>
</dbReference>
<keyword evidence="7 9" id="KW-0594">Phospholipid biosynthesis</keyword>
<feature type="binding site" evidence="11">
    <location>
        <begin position="277"/>
        <end position="278"/>
    </location>
    <ligand>
        <name>substrate</name>
    </ligand>
</feature>
<evidence type="ECO:0000256" key="12">
    <source>
        <dbReference type="PIRSR" id="PIRSR000114-3"/>
    </source>
</evidence>
<evidence type="ECO:0000256" key="7">
    <source>
        <dbReference type="ARBA" id="ARBA00023209"/>
    </source>
</evidence>
<comment type="catalytic activity">
    <reaction evidence="9 14">
        <text>sn-glycerol 3-phosphate + NADP(+) = dihydroxyacetone phosphate + NADPH + H(+)</text>
        <dbReference type="Rhea" id="RHEA:11096"/>
        <dbReference type="ChEBI" id="CHEBI:15378"/>
        <dbReference type="ChEBI" id="CHEBI:57597"/>
        <dbReference type="ChEBI" id="CHEBI:57642"/>
        <dbReference type="ChEBI" id="CHEBI:57783"/>
        <dbReference type="ChEBI" id="CHEBI:58349"/>
        <dbReference type="EC" id="1.1.1.94"/>
    </reaction>
</comment>
<keyword evidence="4 9" id="KW-0560">Oxidoreductase</keyword>
<comment type="function">
    <text evidence="9">Catalyzes the reduction of the glycolytic intermediate dihydroxyacetone phosphate (DHAP) to sn-glycerol 3-phosphate (G3P), the key precursor for phospholipid synthesis.</text>
</comment>
<dbReference type="GO" id="GO:0006650">
    <property type="term" value="P:glycerophospholipid metabolic process"/>
    <property type="evidence" value="ECO:0007669"/>
    <property type="project" value="UniProtKB-UniRule"/>
</dbReference>
<dbReference type="GO" id="GO:0046167">
    <property type="term" value="P:glycerol-3-phosphate biosynthetic process"/>
    <property type="evidence" value="ECO:0007669"/>
    <property type="project" value="UniProtKB-UniRule"/>
</dbReference>
<protein>
    <recommendedName>
        <fullName evidence="9">Glycerol-3-phosphate dehydrogenase [NAD(P)+]</fullName>
        <ecNumber evidence="9">1.1.1.94</ecNumber>
    </recommendedName>
    <alternativeName>
        <fullName evidence="9">NAD(P)(+)-dependent glycerol-3-phosphate dehydrogenase</fullName>
    </alternativeName>
    <alternativeName>
        <fullName evidence="9">NAD(P)H-dependent dihydroxyacetone-phosphate reductase</fullName>
    </alternativeName>
</protein>
<evidence type="ECO:0000256" key="8">
    <source>
        <dbReference type="ARBA" id="ARBA00023264"/>
    </source>
</evidence>
<dbReference type="AlphaFoldDB" id="A0A2V1K3C8"/>
<dbReference type="PANTHER" id="PTHR11728:SF1">
    <property type="entry name" value="GLYCEROL-3-PHOSPHATE DEHYDROGENASE [NAD(+)] 2, CHLOROPLASTIC"/>
    <property type="match status" value="1"/>
</dbReference>
<feature type="binding site" evidence="9">
    <location>
        <position position="266"/>
    </location>
    <ligand>
        <name>sn-glycerol 3-phosphate</name>
        <dbReference type="ChEBI" id="CHEBI:57597"/>
    </ligand>
</feature>
<feature type="binding site" evidence="9">
    <location>
        <position position="59"/>
    </location>
    <ligand>
        <name>NADPH</name>
        <dbReference type="ChEBI" id="CHEBI:57783"/>
    </ligand>
</feature>
<dbReference type="PANTHER" id="PTHR11728">
    <property type="entry name" value="GLYCEROL-3-PHOSPHATE DEHYDROGENASE"/>
    <property type="match status" value="1"/>
</dbReference>
<feature type="binding site" evidence="9">
    <location>
        <position position="160"/>
    </location>
    <ligand>
        <name>sn-glycerol 3-phosphate</name>
        <dbReference type="ChEBI" id="CHEBI:57597"/>
    </ligand>
</feature>
<dbReference type="Proteomes" id="UP000245212">
    <property type="component" value="Unassembled WGS sequence"/>
</dbReference>
<comment type="subcellular location">
    <subcellularLocation>
        <location evidence="9">Cytoplasm</location>
    </subcellularLocation>
</comment>
<reference evidence="18" key="1">
    <citation type="submission" date="2018-05" db="EMBL/GenBank/DDBJ databases">
        <authorList>
            <person name="Li Y."/>
        </authorList>
    </citation>
    <scope>NUCLEOTIDE SEQUENCE [LARGE SCALE GENOMIC DNA]</scope>
    <source>
        <strain evidence="18">3d-2-2</strain>
    </source>
</reference>
<dbReference type="GO" id="GO:0008654">
    <property type="term" value="P:phospholipid biosynthetic process"/>
    <property type="evidence" value="ECO:0007669"/>
    <property type="project" value="UniProtKB-KW"/>
</dbReference>
<gene>
    <name evidence="9" type="primary">gpsA</name>
    <name evidence="17" type="ORF">DD235_05795</name>
</gene>
<sequence>MTGTTAHATGTTLRVAVIGAGSWGTALACLAARTWPTLIHARRDDVVRNIRQDHANPRYLPGISLPTGLDATQSFDDIFSHLAHDAAPSLLILGVPVAGMPDTLAMLAQVFSDWDPDRLPGIVWSCKGFDAEHGRLPHEIADAALATLPHLPRGVISGPSFAKEVAQGLPVALTVASSSATLRARTTQALHGGMARVYGSEDVIGVEVGGALKNVMAIASGIGDGLELGTNARAALITRGLAEMTRLGLALGARPDTFAGLTGLGDLVLTATGELSRNRQVGIRIGQGQSLDSILADGMTAEGVRCARAALLRARAAGVELPITEAVCRVLFDGESPRDAVAALFAREARTESLN</sequence>
<comment type="caution">
    <text evidence="9">Lacks conserved residue(s) required for the propagation of feature annotation.</text>
</comment>
<feature type="binding site" evidence="9">
    <location>
        <position position="158"/>
    </location>
    <ligand>
        <name>sn-glycerol 3-phosphate</name>
        <dbReference type="ChEBI" id="CHEBI:57597"/>
    </ligand>
</feature>
<dbReference type="EC" id="1.1.1.94" evidence="9"/>
<dbReference type="Gene3D" id="3.40.50.720">
    <property type="entry name" value="NAD(P)-binding Rossmann-like Domain"/>
    <property type="match status" value="1"/>
</dbReference>
<dbReference type="GO" id="GO:0141153">
    <property type="term" value="F:glycerol-3-phosphate dehydrogenase (NADP+) activity"/>
    <property type="evidence" value="ECO:0007669"/>
    <property type="project" value="RHEA"/>
</dbReference>
<dbReference type="HAMAP" id="MF_00394">
    <property type="entry name" value="NAD_Glyc3P_dehydrog"/>
    <property type="match status" value="1"/>
</dbReference>
<evidence type="ECO:0000256" key="13">
    <source>
        <dbReference type="RuleBase" id="RU000437"/>
    </source>
</evidence>
<dbReference type="InterPro" id="IPR036291">
    <property type="entry name" value="NAD(P)-bd_dom_sf"/>
</dbReference>
<keyword evidence="18" id="KW-1185">Reference proteome</keyword>
<keyword evidence="9" id="KW-0547">Nucleotide-binding</keyword>
<evidence type="ECO:0000256" key="3">
    <source>
        <dbReference type="ARBA" id="ARBA00022857"/>
    </source>
</evidence>
<dbReference type="FunFam" id="1.10.1040.10:FF:000001">
    <property type="entry name" value="Glycerol-3-phosphate dehydrogenase [NAD(P)+]"/>
    <property type="match status" value="1"/>
</dbReference>
<feature type="binding site" evidence="12">
    <location>
        <position position="277"/>
    </location>
    <ligand>
        <name>NAD(+)</name>
        <dbReference type="ChEBI" id="CHEBI:57540"/>
    </ligand>
</feature>
<feature type="binding site" evidence="9">
    <location>
        <position position="42"/>
    </location>
    <ligand>
        <name>NADPH</name>
        <dbReference type="ChEBI" id="CHEBI:57783"/>
    </ligand>
</feature>
<dbReference type="GO" id="GO:0046168">
    <property type="term" value="P:glycerol-3-phosphate catabolic process"/>
    <property type="evidence" value="ECO:0007669"/>
    <property type="project" value="InterPro"/>
</dbReference>
<evidence type="ECO:0000313" key="17">
    <source>
        <dbReference type="EMBL" id="PWF23853.1"/>
    </source>
</evidence>
<keyword evidence="8 9" id="KW-1208">Phospholipid metabolism</keyword>
<dbReference type="GO" id="GO:0141152">
    <property type="term" value="F:glycerol-3-phosphate dehydrogenase (NAD+) activity"/>
    <property type="evidence" value="ECO:0007669"/>
    <property type="project" value="RHEA"/>
</dbReference>
<dbReference type="SUPFAM" id="SSF48179">
    <property type="entry name" value="6-phosphogluconate dehydrogenase C-terminal domain-like"/>
    <property type="match status" value="1"/>
</dbReference>
<dbReference type="PIRSF" id="PIRSF000114">
    <property type="entry name" value="Glycerol-3-P_dh"/>
    <property type="match status" value="1"/>
</dbReference>
<dbReference type="Pfam" id="PF07479">
    <property type="entry name" value="NAD_Gly3P_dh_C"/>
    <property type="match status" value="1"/>
</dbReference>
<dbReference type="UniPathway" id="UPA00940"/>
<dbReference type="GO" id="GO:0005829">
    <property type="term" value="C:cytosol"/>
    <property type="evidence" value="ECO:0007669"/>
    <property type="project" value="TreeGrafter"/>
</dbReference>
<feature type="binding site" evidence="9">
    <location>
        <position position="278"/>
    </location>
    <ligand>
        <name>sn-glycerol 3-phosphate</name>
        <dbReference type="ChEBI" id="CHEBI:57597"/>
    </ligand>
</feature>
<keyword evidence="3 9" id="KW-0521">NADP</keyword>
<dbReference type="PROSITE" id="PS00957">
    <property type="entry name" value="NAD_G3PDH"/>
    <property type="match status" value="1"/>
</dbReference>
<feature type="domain" description="Glycerol-3-phosphate dehydrogenase NAD-dependent N-terminal" evidence="15">
    <location>
        <begin position="15"/>
        <end position="180"/>
    </location>
</feature>
<dbReference type="InterPro" id="IPR006109">
    <property type="entry name" value="G3P_DH_NAD-dep_C"/>
</dbReference>
<feature type="binding site" evidence="9">
    <location>
        <position position="162"/>
    </location>
    <ligand>
        <name>NADPH</name>
        <dbReference type="ChEBI" id="CHEBI:57783"/>
    </ligand>
</feature>
<evidence type="ECO:0000256" key="5">
    <source>
        <dbReference type="ARBA" id="ARBA00023027"/>
    </source>
</evidence>
<dbReference type="SUPFAM" id="SSF51735">
    <property type="entry name" value="NAD(P)-binding Rossmann-fold domains"/>
    <property type="match status" value="1"/>
</dbReference>
<evidence type="ECO:0000256" key="2">
    <source>
        <dbReference type="ARBA" id="ARBA00022516"/>
    </source>
</evidence>
<keyword evidence="5 9" id="KW-0520">NAD</keyword>
<feature type="binding site" evidence="9">
    <location>
        <position position="277"/>
    </location>
    <ligand>
        <name>sn-glycerol 3-phosphate</name>
        <dbReference type="ChEBI" id="CHEBI:57597"/>
    </ligand>
</feature>
<dbReference type="InterPro" id="IPR011128">
    <property type="entry name" value="G3P_DH_NAD-dep_N"/>
</dbReference>
<feature type="active site" description="Proton acceptor" evidence="9 10">
    <location>
        <position position="213"/>
    </location>
</feature>
<evidence type="ECO:0000313" key="18">
    <source>
        <dbReference type="Proteomes" id="UP000245212"/>
    </source>
</evidence>
<dbReference type="GO" id="GO:0005975">
    <property type="term" value="P:carbohydrate metabolic process"/>
    <property type="evidence" value="ECO:0007669"/>
    <property type="project" value="InterPro"/>
</dbReference>
<dbReference type="PRINTS" id="PR00077">
    <property type="entry name" value="GPDHDRGNASE"/>
</dbReference>
<dbReference type="InterPro" id="IPR013328">
    <property type="entry name" value="6PGD_dom2"/>
</dbReference>
<keyword evidence="9" id="KW-0963">Cytoplasm</keyword>
<feature type="binding site" evidence="9">
    <location>
        <position position="277"/>
    </location>
    <ligand>
        <name>NADPH</name>
        <dbReference type="ChEBI" id="CHEBI:57783"/>
    </ligand>
</feature>
<feature type="binding site" evidence="9">
    <location>
        <position position="23"/>
    </location>
    <ligand>
        <name>NADPH</name>
        <dbReference type="ChEBI" id="CHEBI:57783"/>
    </ligand>
</feature>
<feature type="binding site" evidence="12">
    <location>
        <position position="162"/>
    </location>
    <ligand>
        <name>NAD(+)</name>
        <dbReference type="ChEBI" id="CHEBI:57540"/>
    </ligand>
</feature>